<dbReference type="GO" id="GO:0006417">
    <property type="term" value="P:regulation of translation"/>
    <property type="evidence" value="ECO:0007669"/>
    <property type="project" value="TreeGrafter"/>
</dbReference>
<name>S8DUR7_9LAMI</name>
<dbReference type="Pfam" id="PF24993">
    <property type="entry name" value="GNC1_N"/>
    <property type="match status" value="1"/>
</dbReference>
<dbReference type="PANTHER" id="PTHR23346:SF7">
    <property type="entry name" value="STALLED RIBOSOME SENSOR GCN1"/>
    <property type="match status" value="1"/>
</dbReference>
<accession>S8DUR7</accession>
<protein>
    <recommendedName>
        <fullName evidence="2">Stalled ribosome sensor GCN1-like N-terminal domain-containing protein</fullName>
    </recommendedName>
</protein>
<dbReference type="EMBL" id="AUSU01003417">
    <property type="protein sequence ID" value="EPS66888.1"/>
    <property type="molecule type" value="Genomic_DNA"/>
</dbReference>
<dbReference type="SUPFAM" id="SSF48371">
    <property type="entry name" value="ARM repeat"/>
    <property type="match status" value="1"/>
</dbReference>
<evidence type="ECO:0000256" key="1">
    <source>
        <dbReference type="ARBA" id="ARBA00022737"/>
    </source>
</evidence>
<dbReference type="InterPro" id="IPR016024">
    <property type="entry name" value="ARM-type_fold"/>
</dbReference>
<dbReference type="AlphaFoldDB" id="S8DUR7"/>
<comment type="caution">
    <text evidence="3">The sequence shown here is derived from an EMBL/GenBank/DDBJ whole genome shotgun (WGS) entry which is preliminary data.</text>
</comment>
<evidence type="ECO:0000313" key="3">
    <source>
        <dbReference type="EMBL" id="EPS66888.1"/>
    </source>
</evidence>
<keyword evidence="4" id="KW-1185">Reference proteome</keyword>
<feature type="non-terminal residue" evidence="3">
    <location>
        <position position="347"/>
    </location>
</feature>
<sequence>QLSMEFVSLLVDLVFQTLHIYDDRGSRKAVDDVIVKALSRDEFMKSFAGTLVQTIEKQSKFLSLTGGYRLLKWSCLLLNYSSFISVAKNAMSRLVLAQAYLLHVVMEGPSHLIRSCKKSFFHLFTKSSDMYKTYMEELREGRIPTRDIPDLIYVMLDFTNSNPDSFEKWKDAYLEIYVKVVLNAKEKPTKGLSEAFLPLLAHLSQEDFKNTILPLCIRMLKRNPEIVLESVGVLLKSVNMDLSRYANDILAVVLPQSKHADDARRLASLTVIQSLSKKSTSPDAVEAMFGTVRSVLGGSEGRITFPYQRVGVISALKEITNAPIGKYFSSLSPSVSGFLLSCYTDDG</sequence>
<feature type="domain" description="Stalled ribosome sensor GCN1-like N-terminal" evidence="2">
    <location>
        <begin position="170"/>
        <end position="303"/>
    </location>
</feature>
<dbReference type="GO" id="GO:0034198">
    <property type="term" value="P:cellular response to amino acid starvation"/>
    <property type="evidence" value="ECO:0007669"/>
    <property type="project" value="TreeGrafter"/>
</dbReference>
<evidence type="ECO:0000313" key="4">
    <source>
        <dbReference type="Proteomes" id="UP000015453"/>
    </source>
</evidence>
<dbReference type="Proteomes" id="UP000015453">
    <property type="component" value="Unassembled WGS sequence"/>
</dbReference>
<dbReference type="PANTHER" id="PTHR23346">
    <property type="entry name" value="TRANSLATIONAL ACTIVATOR GCN1-RELATED"/>
    <property type="match status" value="1"/>
</dbReference>
<proteinExistence type="predicted"/>
<gene>
    <name evidence="3" type="ORF">M569_07888</name>
</gene>
<keyword evidence="1" id="KW-0677">Repeat</keyword>
<reference evidence="3 4" key="1">
    <citation type="journal article" date="2013" name="BMC Genomics">
        <title>The miniature genome of a carnivorous plant Genlisea aurea contains a low number of genes and short non-coding sequences.</title>
        <authorList>
            <person name="Leushkin E.V."/>
            <person name="Sutormin R.A."/>
            <person name="Nabieva E.R."/>
            <person name="Penin A.A."/>
            <person name="Kondrashov A.S."/>
            <person name="Logacheva M.D."/>
        </authorList>
    </citation>
    <scope>NUCLEOTIDE SEQUENCE [LARGE SCALE GENOMIC DNA]</scope>
</reference>
<dbReference type="GO" id="GO:0005829">
    <property type="term" value="C:cytosol"/>
    <property type="evidence" value="ECO:0007669"/>
    <property type="project" value="TreeGrafter"/>
</dbReference>
<evidence type="ECO:0000259" key="2">
    <source>
        <dbReference type="Pfam" id="PF24993"/>
    </source>
</evidence>
<dbReference type="OrthoDB" id="5148094at2759"/>
<dbReference type="GO" id="GO:0019887">
    <property type="term" value="F:protein kinase regulator activity"/>
    <property type="evidence" value="ECO:0007669"/>
    <property type="project" value="TreeGrafter"/>
</dbReference>
<dbReference type="InterPro" id="IPR056810">
    <property type="entry name" value="GNC1-like_N"/>
</dbReference>
<organism evidence="3 4">
    <name type="scientific">Genlisea aurea</name>
    <dbReference type="NCBI Taxonomy" id="192259"/>
    <lineage>
        <taxon>Eukaryota</taxon>
        <taxon>Viridiplantae</taxon>
        <taxon>Streptophyta</taxon>
        <taxon>Embryophyta</taxon>
        <taxon>Tracheophyta</taxon>
        <taxon>Spermatophyta</taxon>
        <taxon>Magnoliopsida</taxon>
        <taxon>eudicotyledons</taxon>
        <taxon>Gunneridae</taxon>
        <taxon>Pentapetalae</taxon>
        <taxon>asterids</taxon>
        <taxon>lamiids</taxon>
        <taxon>Lamiales</taxon>
        <taxon>Lentibulariaceae</taxon>
        <taxon>Genlisea</taxon>
    </lineage>
</organism>
<feature type="non-terminal residue" evidence="3">
    <location>
        <position position="1"/>
    </location>
</feature>